<keyword evidence="1" id="KW-0378">Hydrolase</keyword>
<dbReference type="GO" id="GO:0016787">
    <property type="term" value="F:hydrolase activity"/>
    <property type="evidence" value="ECO:0007669"/>
    <property type="project" value="UniProtKB-KW"/>
</dbReference>
<dbReference type="Pfam" id="PF00756">
    <property type="entry name" value="Esterase"/>
    <property type="match status" value="1"/>
</dbReference>
<evidence type="ECO:0000313" key="2">
    <source>
        <dbReference type="Proteomes" id="UP001499938"/>
    </source>
</evidence>
<gene>
    <name evidence="1" type="ORF">GCM10009811_19850</name>
</gene>
<dbReference type="RefSeq" id="WP_344084357.1">
    <property type="nucleotide sequence ID" value="NZ_BAAAPO010000032.1"/>
</dbReference>
<accession>A0ABN2LQW7</accession>
<name>A0ABN2LQW7_9MICO</name>
<sequence length="248" mass="27857">MGARVELAVPGSDSTLGVIRHGHYGRPVIVFPSEAGRAEDFANNGMLEAVQDIVDAGRVTFFCVDSLDRFSWSAYDQPTEERARRHRIYHSWLEQAVLPHIAFEMGGWQSDIITFGVSLGAFHAAHFTLQRADVAPLSISLSGSYDPTSWRPWGEIGDATYFANPPAYVSGAQGDHLRWLQSRANLLLVVGQGPFEWEPTKSYPSTLAFAEVLREKGIPHELDVWGHDSAHDWPWWRKQLAHHLPRFV</sequence>
<reference evidence="1 2" key="1">
    <citation type="journal article" date="2019" name="Int. J. Syst. Evol. Microbiol.">
        <title>The Global Catalogue of Microorganisms (GCM) 10K type strain sequencing project: providing services to taxonomists for standard genome sequencing and annotation.</title>
        <authorList>
            <consortium name="The Broad Institute Genomics Platform"/>
            <consortium name="The Broad Institute Genome Sequencing Center for Infectious Disease"/>
            <person name="Wu L."/>
            <person name="Ma J."/>
        </authorList>
    </citation>
    <scope>NUCLEOTIDE SEQUENCE [LARGE SCALE GENOMIC DNA]</scope>
    <source>
        <strain evidence="1 2">JCM 15592</strain>
    </source>
</reference>
<dbReference type="Gene3D" id="3.40.50.1820">
    <property type="entry name" value="alpha/beta hydrolase"/>
    <property type="match status" value="1"/>
</dbReference>
<keyword evidence="2" id="KW-1185">Reference proteome</keyword>
<dbReference type="EMBL" id="BAAAPO010000032">
    <property type="protein sequence ID" value="GAA1795548.1"/>
    <property type="molecule type" value="Genomic_DNA"/>
</dbReference>
<dbReference type="InterPro" id="IPR000801">
    <property type="entry name" value="Esterase-like"/>
</dbReference>
<dbReference type="SUPFAM" id="SSF53474">
    <property type="entry name" value="alpha/beta-Hydrolases"/>
    <property type="match status" value="1"/>
</dbReference>
<evidence type="ECO:0000313" key="1">
    <source>
        <dbReference type="EMBL" id="GAA1795548.1"/>
    </source>
</evidence>
<comment type="caution">
    <text evidence="1">The sequence shown here is derived from an EMBL/GenBank/DDBJ whole genome shotgun (WGS) entry which is preliminary data.</text>
</comment>
<protein>
    <submittedName>
        <fullName evidence="1">Alpha/beta hydrolase-fold protein</fullName>
    </submittedName>
</protein>
<dbReference type="Proteomes" id="UP001499938">
    <property type="component" value="Unassembled WGS sequence"/>
</dbReference>
<proteinExistence type="predicted"/>
<organism evidence="1 2">
    <name type="scientific">Nostocoides veronense</name>
    <dbReference type="NCBI Taxonomy" id="330836"/>
    <lineage>
        <taxon>Bacteria</taxon>
        <taxon>Bacillati</taxon>
        <taxon>Actinomycetota</taxon>
        <taxon>Actinomycetes</taxon>
        <taxon>Micrococcales</taxon>
        <taxon>Intrasporangiaceae</taxon>
        <taxon>Nostocoides</taxon>
    </lineage>
</organism>
<dbReference type="InterPro" id="IPR029058">
    <property type="entry name" value="AB_hydrolase_fold"/>
</dbReference>